<accession>A0A7L7KT56</accession>
<evidence type="ECO:0000313" key="4">
    <source>
        <dbReference type="EMBL" id="QMS85579.1"/>
    </source>
</evidence>
<evidence type="ECO:0000259" key="3">
    <source>
        <dbReference type="PROSITE" id="PS50977"/>
    </source>
</evidence>
<protein>
    <submittedName>
        <fullName evidence="4">TetR/AcrR family transcriptional regulator</fullName>
    </submittedName>
</protein>
<dbReference type="Pfam" id="PF00440">
    <property type="entry name" value="TetR_N"/>
    <property type="match status" value="1"/>
</dbReference>
<dbReference type="PANTHER" id="PTHR30055:SF222">
    <property type="entry name" value="REGULATORY PROTEIN"/>
    <property type="match status" value="1"/>
</dbReference>
<dbReference type="KEGG" id="xcl:G4Z02_07435"/>
<proteinExistence type="predicted"/>
<sequence>MSIVKRQHIIEVAMKLFVEHGFHATPTSQIAKKAKVSVGTLFNYFPTKEDLIEAIYIHIKLHSKATFLELLEVKQNVHDTLQSMWHAIIQWGIENPNEFRYLELFCHSPFKNTYRTEKSLEAYKQFQNEIMKKVIPSTICGDYPEYVLTYIDNSLHATTRYLLEHDVENPNEFINTTFDLVWKGLSFHGNDKEGY</sequence>
<feature type="DNA-binding region" description="H-T-H motif" evidence="2">
    <location>
        <begin position="26"/>
        <end position="45"/>
    </location>
</feature>
<evidence type="ECO:0000256" key="2">
    <source>
        <dbReference type="PROSITE-ProRule" id="PRU00335"/>
    </source>
</evidence>
<dbReference type="InterPro" id="IPR009057">
    <property type="entry name" value="Homeodomain-like_sf"/>
</dbReference>
<dbReference type="PANTHER" id="PTHR30055">
    <property type="entry name" value="HTH-TYPE TRANSCRIPTIONAL REGULATOR RUTR"/>
    <property type="match status" value="1"/>
</dbReference>
<dbReference type="PROSITE" id="PS50977">
    <property type="entry name" value="HTH_TETR_2"/>
    <property type="match status" value="1"/>
</dbReference>
<feature type="domain" description="HTH tetR-type" evidence="3">
    <location>
        <begin position="3"/>
        <end position="63"/>
    </location>
</feature>
<dbReference type="Proteomes" id="UP000514720">
    <property type="component" value="Chromosome"/>
</dbReference>
<reference evidence="4 5" key="1">
    <citation type="submission" date="2020-02" db="EMBL/GenBank/DDBJ databases">
        <authorList>
            <person name="Zheng R.K."/>
            <person name="Sun C.M."/>
        </authorList>
    </citation>
    <scope>NUCLEOTIDE SEQUENCE [LARGE SCALE GENOMIC DNA]</scope>
    <source>
        <strain evidence="5">zrk13</strain>
    </source>
</reference>
<dbReference type="SUPFAM" id="SSF46689">
    <property type="entry name" value="Homeodomain-like"/>
    <property type="match status" value="1"/>
</dbReference>
<organism evidence="4 5">
    <name type="scientific">Candidatus Xianfuyuplasma coldseepsis</name>
    <dbReference type="NCBI Taxonomy" id="2782163"/>
    <lineage>
        <taxon>Bacteria</taxon>
        <taxon>Bacillati</taxon>
        <taxon>Mycoplasmatota</taxon>
        <taxon>Mollicutes</taxon>
        <taxon>Candidatus Izemoplasmatales</taxon>
        <taxon>Candidatus Izemoplasmataceae</taxon>
        <taxon>Candidatus Xianfuyuplasma</taxon>
    </lineage>
</organism>
<dbReference type="Gene3D" id="1.10.357.10">
    <property type="entry name" value="Tetracycline Repressor, domain 2"/>
    <property type="match status" value="1"/>
</dbReference>
<dbReference type="PRINTS" id="PR00455">
    <property type="entry name" value="HTHTETR"/>
</dbReference>
<evidence type="ECO:0000313" key="5">
    <source>
        <dbReference type="Proteomes" id="UP000514720"/>
    </source>
</evidence>
<keyword evidence="5" id="KW-1185">Reference proteome</keyword>
<dbReference type="EMBL" id="CP048914">
    <property type="protein sequence ID" value="QMS85579.1"/>
    <property type="molecule type" value="Genomic_DNA"/>
</dbReference>
<dbReference type="RefSeq" id="WP_258877380.1">
    <property type="nucleotide sequence ID" value="NZ_CP048914.1"/>
</dbReference>
<dbReference type="InterPro" id="IPR050109">
    <property type="entry name" value="HTH-type_TetR-like_transc_reg"/>
</dbReference>
<dbReference type="GO" id="GO:0006355">
    <property type="term" value="P:regulation of DNA-templated transcription"/>
    <property type="evidence" value="ECO:0007669"/>
    <property type="project" value="UniProtKB-ARBA"/>
</dbReference>
<name>A0A7L7KT56_9MOLU</name>
<evidence type="ECO:0000256" key="1">
    <source>
        <dbReference type="ARBA" id="ARBA00023125"/>
    </source>
</evidence>
<dbReference type="InterPro" id="IPR001647">
    <property type="entry name" value="HTH_TetR"/>
</dbReference>
<dbReference type="AlphaFoldDB" id="A0A7L7KT56"/>
<gene>
    <name evidence="4" type="ORF">G4Z02_07435</name>
</gene>
<dbReference type="GO" id="GO:0003677">
    <property type="term" value="F:DNA binding"/>
    <property type="evidence" value="ECO:0007669"/>
    <property type="project" value="UniProtKB-UniRule"/>
</dbReference>
<keyword evidence="1 2" id="KW-0238">DNA-binding</keyword>